<dbReference type="InterPro" id="IPR040879">
    <property type="entry name" value="Spt46-like"/>
</dbReference>
<keyword evidence="2" id="KW-1185">Reference proteome</keyword>
<protein>
    <submittedName>
        <fullName evidence="3">Uncharacterized protein LOC122133818</fullName>
    </submittedName>
</protein>
<proteinExistence type="predicted"/>
<dbReference type="GeneID" id="122133818"/>
<name>A0A8M1KYH1_CLUHA</name>
<dbReference type="OrthoDB" id="8898641at2759"/>
<gene>
    <name evidence="3" type="primary">LOC122133818</name>
</gene>
<dbReference type="Proteomes" id="UP000515152">
    <property type="component" value="Chromosome 19"/>
</dbReference>
<feature type="region of interest" description="Disordered" evidence="1">
    <location>
        <begin position="13"/>
        <end position="50"/>
    </location>
</feature>
<dbReference type="Pfam" id="PF17734">
    <property type="entry name" value="Spt46"/>
    <property type="match status" value="1"/>
</dbReference>
<dbReference type="KEGG" id="char:122133818"/>
<sequence length="276" mass="30301">MLIRLFNTMSQCASSNDHGQKTKKRKANAQDKSGCKSLTDRLSVQPKSTPSLQLASTSCDSFICQGTSPFSPPPPPNTCTGLQMEETAHNFLRTTEHNLSHSSTLNAPVQPEPTSHVPLYPHSHQINPQSLSHTLNHGALSGDMDPLFIRAATVVEMVCGERMYKCSACLHYYTGLGPLVEHVKEGWRDGFSCRVFYRKLKSMWDRRVSTDVTTGIQAATTVSGCTLPLSGTTTTTTTTTTMLAATATDSVNSHTVKDKKMERVQDWLEKSVILPQ</sequence>
<dbReference type="AlphaFoldDB" id="A0A8M1KYH1"/>
<evidence type="ECO:0000313" key="2">
    <source>
        <dbReference type="Proteomes" id="UP000515152"/>
    </source>
</evidence>
<dbReference type="RefSeq" id="XP_042566634.1">
    <property type="nucleotide sequence ID" value="XM_042710700.1"/>
</dbReference>
<evidence type="ECO:0000256" key="1">
    <source>
        <dbReference type="SAM" id="MobiDB-lite"/>
    </source>
</evidence>
<feature type="compositionally biased region" description="Polar residues" evidence="1">
    <location>
        <begin position="40"/>
        <end position="50"/>
    </location>
</feature>
<evidence type="ECO:0000313" key="3">
    <source>
        <dbReference type="RefSeq" id="XP_042566634.1"/>
    </source>
</evidence>
<reference evidence="3" key="1">
    <citation type="submission" date="2025-08" db="UniProtKB">
        <authorList>
            <consortium name="RefSeq"/>
        </authorList>
    </citation>
    <scope>IDENTIFICATION</scope>
</reference>
<organism evidence="2 3">
    <name type="scientific">Clupea harengus</name>
    <name type="common">Atlantic herring</name>
    <dbReference type="NCBI Taxonomy" id="7950"/>
    <lineage>
        <taxon>Eukaryota</taxon>
        <taxon>Metazoa</taxon>
        <taxon>Chordata</taxon>
        <taxon>Craniata</taxon>
        <taxon>Vertebrata</taxon>
        <taxon>Euteleostomi</taxon>
        <taxon>Actinopterygii</taxon>
        <taxon>Neopterygii</taxon>
        <taxon>Teleostei</taxon>
        <taxon>Clupei</taxon>
        <taxon>Clupeiformes</taxon>
        <taxon>Clupeoidei</taxon>
        <taxon>Clupeidae</taxon>
        <taxon>Clupea</taxon>
    </lineage>
</organism>
<accession>A0A8M1KYH1</accession>